<evidence type="ECO:0000313" key="1">
    <source>
        <dbReference type="EMBL" id="CDQ07910.1"/>
    </source>
</evidence>
<reference evidence="1" key="2">
    <citation type="submission" date="2012-12" db="EMBL/GenBank/DDBJ databases">
        <authorList>
            <person name="Gao Y.W."/>
            <person name="Fan S.T."/>
            <person name="Sun H.T."/>
            <person name="Wang Z."/>
            <person name="Gao X.L."/>
            <person name="Li Y.G."/>
            <person name="Wang T.C."/>
            <person name="Zhang K."/>
            <person name="Xu W.W."/>
            <person name="Yu Z.J."/>
            <person name="Xia X.Z."/>
        </authorList>
    </citation>
    <scope>NUCLEOTIDE SEQUENCE</scope>
    <source>
        <strain evidence="1">FR3</strain>
    </source>
</reference>
<proteinExistence type="predicted"/>
<name>A0A0K0IU22_BRUMA</name>
<evidence type="ECO:0000313" key="3">
    <source>
        <dbReference type="Proteomes" id="UP000006672"/>
    </source>
</evidence>
<keyword evidence="3" id="KW-1185">Reference proteome</keyword>
<accession>A0A4E9FZZ8</accession>
<dbReference type="WBParaSite" id="Bm12240.1">
    <property type="protein sequence ID" value="Bm12240.1"/>
    <property type="gene ID" value="WBGene00232501"/>
</dbReference>
<gene>
    <name evidence="1 4 5" type="ORF">Bm12240</name>
    <name evidence="2" type="ORF">BM_BM12240</name>
    <name evidence="1" type="ORF">BM_Bm12240</name>
</gene>
<dbReference type="Proteomes" id="UP000006672">
    <property type="component" value="Unassembled WGS sequence"/>
</dbReference>
<dbReference type="EMBL" id="LN861717">
    <property type="protein sequence ID" value="CDQ07910.1"/>
    <property type="molecule type" value="Genomic_DNA"/>
</dbReference>
<dbReference type="GeneID" id="66057671"/>
<organism evidence="3 4">
    <name type="scientific">Brugia malayi</name>
    <name type="common">Filarial nematode worm</name>
    <dbReference type="NCBI Taxonomy" id="6279"/>
    <lineage>
        <taxon>Eukaryota</taxon>
        <taxon>Metazoa</taxon>
        <taxon>Ecdysozoa</taxon>
        <taxon>Nematoda</taxon>
        <taxon>Chromadorea</taxon>
        <taxon>Rhabditida</taxon>
        <taxon>Spirurina</taxon>
        <taxon>Spiruromorpha</taxon>
        <taxon>Filarioidea</taxon>
        <taxon>Onchocercidae</taxon>
        <taxon>Brugia</taxon>
    </lineage>
</organism>
<evidence type="ECO:0000313" key="2">
    <source>
        <dbReference type="EMBL" id="VIO99929.1"/>
    </source>
</evidence>
<evidence type="ECO:0000313" key="5">
    <source>
        <dbReference type="WormBase" id="Bm12240"/>
    </source>
</evidence>
<evidence type="ECO:0000313" key="4">
    <source>
        <dbReference type="WBParaSite" id="Bm12240.1"/>
    </source>
</evidence>
<dbReference type="CTD" id="66057671"/>
<accession>A0A0K0IU22</accession>
<reference evidence="2" key="3">
    <citation type="submission" date="2019-04" db="EMBL/GenBank/DDBJ databases">
        <authorList>
            <person name="Howe K."/>
            <person name="Paulini M."/>
            <person name="Williams G."/>
        </authorList>
    </citation>
    <scope>NUCLEOTIDE SEQUENCE [LARGE SCALE GENOMIC DNA]</scope>
    <source>
        <strain evidence="2">FR3</strain>
    </source>
</reference>
<dbReference type="EMBL" id="CAAKNF010000005">
    <property type="protein sequence ID" value="VIO99929.1"/>
    <property type="molecule type" value="Genomic_DNA"/>
</dbReference>
<dbReference type="AlphaFoldDB" id="A0A0K0IU22"/>
<reference evidence="1 3" key="1">
    <citation type="journal article" date="2007" name="Science">
        <title>Draft genome of the filarial nematode parasite Brugia malayi.</title>
        <authorList>
            <person name="Ghedin E."/>
            <person name="Wang S."/>
            <person name="Spiro D."/>
            <person name="Caler E."/>
            <person name="Zhao Q."/>
            <person name="Crabtree J."/>
            <person name="Allen J.E."/>
            <person name="Delcher A.L."/>
            <person name="Guiliano D.B."/>
            <person name="Miranda-Saavedra D."/>
            <person name="Angiuoli S.V."/>
            <person name="Creasy T."/>
            <person name="Amedeo P."/>
            <person name="Haas B."/>
            <person name="El-Sayed N.M."/>
            <person name="Wortman J.R."/>
            <person name="Feldblyum T."/>
            <person name="Tallon L."/>
            <person name="Schatz M."/>
            <person name="Shumway M."/>
            <person name="Koo H."/>
            <person name="Salzberg S.L."/>
            <person name="Schobel S."/>
            <person name="Pertea M."/>
            <person name="Pop M."/>
            <person name="White O."/>
            <person name="Barton G.J."/>
            <person name="Carlow C.K."/>
            <person name="Crawford M.J."/>
            <person name="Daub J."/>
            <person name="Dimmic M.W."/>
            <person name="Estes C.F."/>
            <person name="Foster J.M."/>
            <person name="Ganatra M."/>
            <person name="Gregory W.F."/>
            <person name="Johnson N.M."/>
            <person name="Jin J."/>
            <person name="Komuniecki R."/>
            <person name="Korf I."/>
            <person name="Kumar S."/>
            <person name="Laney S."/>
            <person name="Li B.W."/>
            <person name="Li W."/>
            <person name="Lindblom T.H."/>
            <person name="Lustigman S."/>
            <person name="Ma D."/>
            <person name="Maina C.V."/>
            <person name="Martin D.M."/>
            <person name="McCarter J.P."/>
            <person name="McReynolds L."/>
            <person name="Mitreva M."/>
            <person name="Nutman T.B."/>
            <person name="Parkinson J."/>
            <person name="Peregrin-Alvarez J.M."/>
            <person name="Poole C."/>
            <person name="Ren Q."/>
            <person name="Saunders L."/>
            <person name="Sluder A.E."/>
            <person name="Smith K."/>
            <person name="Stanke M."/>
            <person name="Unnasch T.R."/>
            <person name="Ware J."/>
            <person name="Wei A.D."/>
            <person name="Weil G."/>
            <person name="Williams D.J."/>
            <person name="Zhang Y."/>
            <person name="Williams S.A."/>
            <person name="Fraser-Liggett C."/>
            <person name="Slatko B."/>
            <person name="Blaxter M.L."/>
            <person name="Scott A.L."/>
        </authorList>
    </citation>
    <scope>NUCLEOTIDE SEQUENCE</scope>
    <source>
        <strain evidence="1 3">FR3</strain>
    </source>
</reference>
<dbReference type="RefSeq" id="XP_042938743.1">
    <property type="nucleotide sequence ID" value="XM_043082809.1"/>
</dbReference>
<reference evidence="4" key="4">
    <citation type="submission" date="2019-12" db="UniProtKB">
        <authorList>
            <consortium name="WormBaseParasite"/>
        </authorList>
    </citation>
    <scope>IDENTIFICATION</scope>
</reference>
<dbReference type="KEGG" id="bmy:BM_BM12240"/>
<sequence length="74" mass="8030">RLRVAAAVGTGKKDGIERCETMVREEIDVINVDAGVDAMKIRMEPRSTCTTSSGCEANVPFLVFLNLKCSLTLV</sequence>
<dbReference type="WormBase" id="Bm12240">
    <property type="protein sequence ID" value="BM29193"/>
    <property type="gene ID" value="WBGene00232501"/>
</dbReference>
<protein>
    <submittedName>
        <fullName evidence="1 4">Bm12240</fullName>
    </submittedName>
</protein>